<reference evidence="2" key="1">
    <citation type="journal article" date="2014" name="Int. J. Syst. Evol. Microbiol.">
        <title>Complete genome sequence of Corynebacterium casei LMG S-19264T (=DSM 44701T), isolated from a smear-ripened cheese.</title>
        <authorList>
            <consortium name="US DOE Joint Genome Institute (JGI-PGF)"/>
            <person name="Walter F."/>
            <person name="Albersmeier A."/>
            <person name="Kalinowski J."/>
            <person name="Ruckert C."/>
        </authorList>
    </citation>
    <scope>NUCLEOTIDE SEQUENCE</scope>
    <source>
        <strain evidence="2">JCM 3090</strain>
    </source>
</reference>
<evidence type="ECO:0000256" key="1">
    <source>
        <dbReference type="SAM" id="MobiDB-lite"/>
    </source>
</evidence>
<sequence>MAAESFPDAAGNQFNGFRGIGEPDSAVPGLPLRGGNATVGRMNNGRARVPGQLGPGDGFGHPGPDPAEPALSPGPLPELDPVRLGDPGLDLAGAFGDQGHAVADHPLLRGLLLELPPKGTQLPPGWLDRWFAATRSILELLYAQDPHRGA</sequence>
<reference evidence="2" key="2">
    <citation type="submission" date="2020-09" db="EMBL/GenBank/DDBJ databases">
        <authorList>
            <person name="Sun Q."/>
            <person name="Ohkuma M."/>
        </authorList>
    </citation>
    <scope>NUCLEOTIDE SEQUENCE</scope>
    <source>
        <strain evidence="2">JCM 3090</strain>
    </source>
</reference>
<feature type="compositionally biased region" description="Pro residues" evidence="1">
    <location>
        <begin position="63"/>
        <end position="78"/>
    </location>
</feature>
<protein>
    <submittedName>
        <fullName evidence="2">Uncharacterized protein</fullName>
    </submittedName>
</protein>
<name>A0A8J3FBZ2_9ACTN</name>
<dbReference type="Proteomes" id="UP000649739">
    <property type="component" value="Unassembled WGS sequence"/>
</dbReference>
<gene>
    <name evidence="2" type="ORF">GCM10010123_17770</name>
</gene>
<accession>A0A8J3FBZ2</accession>
<evidence type="ECO:0000313" key="3">
    <source>
        <dbReference type="Proteomes" id="UP000649739"/>
    </source>
</evidence>
<dbReference type="EMBL" id="BMQB01000003">
    <property type="protein sequence ID" value="GGJ88599.1"/>
    <property type="molecule type" value="Genomic_DNA"/>
</dbReference>
<dbReference type="AlphaFoldDB" id="A0A8J3FBZ2"/>
<comment type="caution">
    <text evidence="2">The sequence shown here is derived from an EMBL/GenBank/DDBJ whole genome shotgun (WGS) entry which is preliminary data.</text>
</comment>
<dbReference type="RefSeq" id="WP_189169872.1">
    <property type="nucleotide sequence ID" value="NZ_BMQB01000003.1"/>
</dbReference>
<evidence type="ECO:0000313" key="2">
    <source>
        <dbReference type="EMBL" id="GGJ88599.1"/>
    </source>
</evidence>
<organism evidence="2 3">
    <name type="scientific">Pilimelia anulata</name>
    <dbReference type="NCBI Taxonomy" id="53371"/>
    <lineage>
        <taxon>Bacteria</taxon>
        <taxon>Bacillati</taxon>
        <taxon>Actinomycetota</taxon>
        <taxon>Actinomycetes</taxon>
        <taxon>Micromonosporales</taxon>
        <taxon>Micromonosporaceae</taxon>
        <taxon>Pilimelia</taxon>
    </lineage>
</organism>
<proteinExistence type="predicted"/>
<feature type="region of interest" description="Disordered" evidence="1">
    <location>
        <begin position="1"/>
        <end position="85"/>
    </location>
</feature>
<keyword evidence="3" id="KW-1185">Reference proteome</keyword>